<dbReference type="OrthoDB" id="5424209at2759"/>
<gene>
    <name evidence="2" type="ORF">HMN09_00691900</name>
</gene>
<evidence type="ECO:0000313" key="2">
    <source>
        <dbReference type="EMBL" id="KAF7308431.1"/>
    </source>
</evidence>
<keyword evidence="3" id="KW-1185">Reference proteome</keyword>
<accession>A0A8H6W9U3</accession>
<protein>
    <submittedName>
        <fullName evidence="2">Uncharacterized protein</fullName>
    </submittedName>
</protein>
<organism evidence="2 3">
    <name type="scientific">Mycena chlorophos</name>
    <name type="common">Agaric fungus</name>
    <name type="synonym">Agaricus chlorophos</name>
    <dbReference type="NCBI Taxonomy" id="658473"/>
    <lineage>
        <taxon>Eukaryota</taxon>
        <taxon>Fungi</taxon>
        <taxon>Dikarya</taxon>
        <taxon>Basidiomycota</taxon>
        <taxon>Agaricomycotina</taxon>
        <taxon>Agaricomycetes</taxon>
        <taxon>Agaricomycetidae</taxon>
        <taxon>Agaricales</taxon>
        <taxon>Marasmiineae</taxon>
        <taxon>Mycenaceae</taxon>
        <taxon>Mycena</taxon>
    </lineage>
</organism>
<proteinExistence type="predicted"/>
<name>A0A8H6W9U3_MYCCL</name>
<evidence type="ECO:0000313" key="3">
    <source>
        <dbReference type="Proteomes" id="UP000613580"/>
    </source>
</evidence>
<keyword evidence="1" id="KW-0175">Coiled coil</keyword>
<reference evidence="2" key="1">
    <citation type="submission" date="2020-05" db="EMBL/GenBank/DDBJ databases">
        <title>Mycena genomes resolve the evolution of fungal bioluminescence.</title>
        <authorList>
            <person name="Tsai I.J."/>
        </authorList>
    </citation>
    <scope>NUCLEOTIDE SEQUENCE</scope>
    <source>
        <strain evidence="2">110903Hualien_Pintung</strain>
    </source>
</reference>
<comment type="caution">
    <text evidence="2">The sequence shown here is derived from an EMBL/GenBank/DDBJ whole genome shotgun (WGS) entry which is preliminary data.</text>
</comment>
<dbReference type="Proteomes" id="UP000613580">
    <property type="component" value="Unassembled WGS sequence"/>
</dbReference>
<dbReference type="AlphaFoldDB" id="A0A8H6W9U3"/>
<feature type="coiled-coil region" evidence="1">
    <location>
        <begin position="293"/>
        <end position="324"/>
    </location>
</feature>
<evidence type="ECO:0000256" key="1">
    <source>
        <dbReference type="SAM" id="Coils"/>
    </source>
</evidence>
<dbReference type="EMBL" id="JACAZE010000008">
    <property type="protein sequence ID" value="KAF7308431.1"/>
    <property type="molecule type" value="Genomic_DNA"/>
</dbReference>
<sequence length="433" mass="47526">MYGCKLYARRKGDKQAVESRCRSTLVLALQKQFDGDLSSTSPSEGQVETISDVEARNRYRGLPSQPLCVARSNISTRPWSLNSLNEASLMTLWLPDPGRTNLSPEIWHKELAKTVERTLSENNVGWTSVDLVRIGRSDDGETAAQTIVWVGVKTKSLTREKGQRLCAILVDILHNHGVNDVEVEFRESSVSLLVNVGPGPSLLAPNTSDPFDFAAEQRHCFTWALGIPIAVDTDEQQTTSGTAALFLDGGKLLLTARHVVLPAKQQGDPSNSRFAAEESSVDHNVVAPSDSQYEECSNEIDNELEEHEEERARLEKILEELREVSLGAPPGEKADTTRVQATKRLHEIVTDKCAAWGRLKTEANLRATAAHRIIEAPDSAFGWTHDIALVEVDTTKIPGDLFNAIDLCNVFTPAKFAKLMGEPSASCIDESAS</sequence>